<feature type="signal peptide" evidence="7">
    <location>
        <begin position="1"/>
        <end position="22"/>
    </location>
</feature>
<dbReference type="Proteomes" id="UP001501920">
    <property type="component" value="Chromosome 13"/>
</dbReference>
<keyword evidence="4" id="KW-0165">Cleavage on pair of basic residues</keyword>
<dbReference type="PROSITE" id="PS00267">
    <property type="entry name" value="TACHYKININ"/>
    <property type="match status" value="2"/>
</dbReference>
<evidence type="ECO:0000256" key="4">
    <source>
        <dbReference type="ARBA" id="ARBA00022685"/>
    </source>
</evidence>
<dbReference type="GeneTree" id="ENSGT00650000094974"/>
<keyword evidence="5 7" id="KW-0732">Signal</keyword>
<dbReference type="PANTHER" id="PTHR11250:SF5">
    <property type="entry name" value="PROTACHYKININ-1-LIKE ISOFORM X1-RELATED"/>
    <property type="match status" value="1"/>
</dbReference>
<reference evidence="8 9" key="1">
    <citation type="submission" date="2020-10" db="EMBL/GenBank/DDBJ databases">
        <title>Pygocentrus nattereri (red-bellied piranha) genome, fPygNat1, primary haplotype.</title>
        <authorList>
            <person name="Myers G."/>
            <person name="Meyer A."/>
            <person name="Karagic N."/>
            <person name="Pippel M."/>
            <person name="Winkler S."/>
            <person name="Tracey A."/>
            <person name="Wood J."/>
            <person name="Formenti G."/>
            <person name="Howe K."/>
            <person name="Fedrigo O."/>
            <person name="Jarvis E.D."/>
        </authorList>
    </citation>
    <scope>NUCLEOTIDE SEQUENCE [LARGE SCALE GENOMIC DNA]</scope>
</reference>
<dbReference type="PROSITE" id="PS51257">
    <property type="entry name" value="PROKAR_LIPOPROTEIN"/>
    <property type="match status" value="1"/>
</dbReference>
<accession>A0AAR2LNM7</accession>
<dbReference type="InterPro" id="IPR013055">
    <property type="entry name" value="Tachy_Neuro_lke_CS"/>
</dbReference>
<dbReference type="GO" id="GO:0005576">
    <property type="term" value="C:extracellular region"/>
    <property type="evidence" value="ECO:0007669"/>
    <property type="project" value="UniProtKB-SubCell"/>
</dbReference>
<evidence type="ECO:0000256" key="2">
    <source>
        <dbReference type="ARBA" id="ARBA00007518"/>
    </source>
</evidence>
<comment type="similarity">
    <text evidence="2">Belongs to the tachykinin family.</text>
</comment>
<evidence type="ECO:0000313" key="9">
    <source>
        <dbReference type="Proteomes" id="UP001501920"/>
    </source>
</evidence>
<keyword evidence="3" id="KW-0964">Secreted</keyword>
<dbReference type="GeneID" id="108443266"/>
<keyword evidence="9" id="KW-1185">Reference proteome</keyword>
<dbReference type="PANTHER" id="PTHR11250">
    <property type="entry name" value="TACHYKININ"/>
    <property type="match status" value="1"/>
</dbReference>
<reference evidence="8" key="3">
    <citation type="submission" date="2025-09" db="UniProtKB">
        <authorList>
            <consortium name="Ensembl"/>
        </authorList>
    </citation>
    <scope>IDENTIFICATION</scope>
</reference>
<dbReference type="RefSeq" id="XP_017579304.1">
    <property type="nucleotide sequence ID" value="XM_017723815.2"/>
</dbReference>
<evidence type="ECO:0000313" key="8">
    <source>
        <dbReference type="Ensembl" id="ENSPNAP00000078165.1"/>
    </source>
</evidence>
<reference evidence="8" key="2">
    <citation type="submission" date="2025-08" db="UniProtKB">
        <authorList>
            <consortium name="Ensembl"/>
        </authorList>
    </citation>
    <scope>IDENTIFICATION</scope>
</reference>
<feature type="chain" id="PRO_5043725618" evidence="7">
    <location>
        <begin position="23"/>
        <end position="134"/>
    </location>
</feature>
<evidence type="ECO:0000256" key="1">
    <source>
        <dbReference type="ARBA" id="ARBA00004613"/>
    </source>
</evidence>
<evidence type="ECO:0000256" key="5">
    <source>
        <dbReference type="ARBA" id="ARBA00022729"/>
    </source>
</evidence>
<evidence type="ECO:0000256" key="7">
    <source>
        <dbReference type="SAM" id="SignalP"/>
    </source>
</evidence>
<evidence type="ECO:0000256" key="6">
    <source>
        <dbReference type="ARBA" id="ARBA00022815"/>
    </source>
</evidence>
<sequence>MGFQKLLAVIITVIALACSTYGLSFNLDKEHWISKNWEDESFGERLASEVASLIKRSKAHQFYGLMGKRSDNPKPIRMDRRRNKGETFVGLMGRRSLRDIFTRIIPAETSTAIDAALESDKQSDLQEWDKLQYY</sequence>
<dbReference type="Ensembl" id="ENSPNAT00000071593.1">
    <property type="protein sequence ID" value="ENSPNAP00000078165.1"/>
    <property type="gene ID" value="ENSPNAG00000031726.1"/>
</dbReference>
<comment type="subcellular location">
    <subcellularLocation>
        <location evidence="1">Secreted</location>
    </subcellularLocation>
</comment>
<keyword evidence="6" id="KW-0027">Amidation</keyword>
<dbReference type="AlphaFoldDB" id="A0AAR2LNM7"/>
<organism evidence="8 9">
    <name type="scientific">Pygocentrus nattereri</name>
    <name type="common">Red-bellied piranha</name>
    <dbReference type="NCBI Taxonomy" id="42514"/>
    <lineage>
        <taxon>Eukaryota</taxon>
        <taxon>Metazoa</taxon>
        <taxon>Chordata</taxon>
        <taxon>Craniata</taxon>
        <taxon>Vertebrata</taxon>
        <taxon>Euteleostomi</taxon>
        <taxon>Actinopterygii</taxon>
        <taxon>Neopterygii</taxon>
        <taxon>Teleostei</taxon>
        <taxon>Ostariophysi</taxon>
        <taxon>Characiformes</taxon>
        <taxon>Characoidei</taxon>
        <taxon>Pygocentrus</taxon>
    </lineage>
</organism>
<evidence type="ECO:0000256" key="3">
    <source>
        <dbReference type="ARBA" id="ARBA00022525"/>
    </source>
</evidence>
<protein>
    <submittedName>
        <fullName evidence="8">Uncharacterized protein</fullName>
    </submittedName>
</protein>
<name>A0AAR2LNM7_PYGNA</name>
<proteinExistence type="inferred from homology"/>